<dbReference type="GO" id="GO:0050152">
    <property type="term" value="F:omega-amidase activity"/>
    <property type="evidence" value="ECO:0007669"/>
    <property type="project" value="UniProtKB-EC"/>
</dbReference>
<dbReference type="Pfam" id="PF00795">
    <property type="entry name" value="CN_hydrolase"/>
    <property type="match status" value="1"/>
</dbReference>
<evidence type="ECO:0000256" key="5">
    <source>
        <dbReference type="ARBA" id="ARBA00072139"/>
    </source>
</evidence>
<dbReference type="PANTHER" id="PTHR47799:SF1">
    <property type="entry name" value="OMEGA-AMIDASE YAFV"/>
    <property type="match status" value="1"/>
</dbReference>
<dbReference type="EMBL" id="QAAD01000030">
    <property type="protein sequence ID" value="PTN04609.1"/>
    <property type="molecule type" value="Genomic_DNA"/>
</dbReference>
<dbReference type="RefSeq" id="WP_107823833.1">
    <property type="nucleotide sequence ID" value="NZ_QAAD01000030.1"/>
</dbReference>
<comment type="catalytic activity">
    <reaction evidence="4">
        <text>a monoamide of a dicarboxylate + H2O = a dicarboxylate + NH4(+)</text>
        <dbReference type="Rhea" id="RHEA:11716"/>
        <dbReference type="ChEBI" id="CHEBI:15377"/>
        <dbReference type="ChEBI" id="CHEBI:28938"/>
        <dbReference type="ChEBI" id="CHEBI:28965"/>
        <dbReference type="ChEBI" id="CHEBI:77450"/>
        <dbReference type="EC" id="3.5.1.3"/>
    </reaction>
</comment>
<dbReference type="FunFam" id="3.60.110.10:FF:000004">
    <property type="entry name" value="Carbon-nitrogen hydrolase"/>
    <property type="match status" value="1"/>
</dbReference>
<evidence type="ECO:0000256" key="4">
    <source>
        <dbReference type="ARBA" id="ARBA00052904"/>
    </source>
</evidence>
<dbReference type="Gene3D" id="3.60.110.10">
    <property type="entry name" value="Carbon-nitrogen hydrolase"/>
    <property type="match status" value="1"/>
</dbReference>
<dbReference type="NCBIfam" id="NF007757">
    <property type="entry name" value="PRK10438.1"/>
    <property type="match status" value="1"/>
</dbReference>
<dbReference type="InterPro" id="IPR003010">
    <property type="entry name" value="C-N_Hydrolase"/>
</dbReference>
<comment type="caution">
    <text evidence="7">The sequence shown here is derived from an EMBL/GenBank/DDBJ whole genome shotgun (WGS) entry which is preliminary data.</text>
</comment>
<dbReference type="InterPro" id="IPR001110">
    <property type="entry name" value="UPF0012_CS"/>
</dbReference>
<dbReference type="PROSITE" id="PS50263">
    <property type="entry name" value="CN_HYDROLASE"/>
    <property type="match status" value="1"/>
</dbReference>
<dbReference type="InterPro" id="IPR036526">
    <property type="entry name" value="C-N_Hydrolase_sf"/>
</dbReference>
<dbReference type="Proteomes" id="UP000243525">
    <property type="component" value="Unassembled WGS sequence"/>
</dbReference>
<dbReference type="EC" id="3.5.1.3" evidence="3"/>
<comment type="similarity">
    <text evidence="1">Belongs to the carbon-nitrogen hydrolase superfamily. NIT1/NIT2 family.</text>
</comment>
<dbReference type="OrthoDB" id="9811121at2"/>
<dbReference type="PANTHER" id="PTHR47799">
    <property type="entry name" value="OMEGA-AMIDASE YAFV"/>
    <property type="match status" value="1"/>
</dbReference>
<sequence length="263" mass="30075">MKENEQDRLTLSLIQADLVWEDVPANLKNFEKAFRDVPSELDLLVLPEMFSTGFSMQVEKLAEPMSGPAVRWMTRQAASLKAVVAGSLMIAESGLFYNRFVFAFPNGELLWYDKRHLFSMGRETVFFSPGNQRQIIQIKGFRILPQICYDLRFPVFARNRNDYDLYLNCANWPAPRQEVWDCLLKARAIENQCYVAAVNRVGTDANGIRYSGHSQILDARGRSLHEVAANKAVITARLSLGTLQKFRKKFPVLPDADNFNIEF</sequence>
<dbReference type="SUPFAM" id="SSF56317">
    <property type="entry name" value="Carbon-nitrogen hydrolase"/>
    <property type="match status" value="1"/>
</dbReference>
<evidence type="ECO:0000313" key="7">
    <source>
        <dbReference type="EMBL" id="PTN04609.1"/>
    </source>
</evidence>
<proteinExistence type="inferred from homology"/>
<evidence type="ECO:0000313" key="8">
    <source>
        <dbReference type="Proteomes" id="UP000243525"/>
    </source>
</evidence>
<dbReference type="GO" id="GO:0106008">
    <property type="term" value="F:2-oxoglutaramate amidase activity"/>
    <property type="evidence" value="ECO:0007669"/>
    <property type="project" value="TreeGrafter"/>
</dbReference>
<keyword evidence="2 7" id="KW-0378">Hydrolase</keyword>
<dbReference type="InterPro" id="IPR052737">
    <property type="entry name" value="Omega-amidase_YafV"/>
</dbReference>
<accession>A0A2T5BX62</accession>
<dbReference type="PROSITE" id="PS01227">
    <property type="entry name" value="UPF0012"/>
    <property type="match status" value="1"/>
</dbReference>
<evidence type="ECO:0000256" key="3">
    <source>
        <dbReference type="ARBA" id="ARBA00039118"/>
    </source>
</evidence>
<organism evidence="7 8">
    <name type="scientific">Mangrovibacterium marinum</name>
    <dbReference type="NCBI Taxonomy" id="1639118"/>
    <lineage>
        <taxon>Bacteria</taxon>
        <taxon>Pseudomonadati</taxon>
        <taxon>Bacteroidota</taxon>
        <taxon>Bacteroidia</taxon>
        <taxon>Marinilabiliales</taxon>
        <taxon>Prolixibacteraceae</taxon>
        <taxon>Mangrovibacterium</taxon>
    </lineage>
</organism>
<dbReference type="CDD" id="cd07575">
    <property type="entry name" value="Xc-1258_like"/>
    <property type="match status" value="1"/>
</dbReference>
<evidence type="ECO:0000256" key="2">
    <source>
        <dbReference type="ARBA" id="ARBA00022801"/>
    </source>
</evidence>
<gene>
    <name evidence="7" type="ORF">C8N47_1303</name>
</gene>
<name>A0A2T5BX62_9BACT</name>
<keyword evidence="8" id="KW-1185">Reference proteome</keyword>
<protein>
    <recommendedName>
        <fullName evidence="5">Omega-amidase YafV</fullName>
        <ecNumber evidence="3">3.5.1.3</ecNumber>
    </recommendedName>
</protein>
<reference evidence="7 8" key="1">
    <citation type="submission" date="2018-04" db="EMBL/GenBank/DDBJ databases">
        <title>Genomic Encyclopedia of Archaeal and Bacterial Type Strains, Phase II (KMG-II): from individual species to whole genera.</title>
        <authorList>
            <person name="Goeker M."/>
        </authorList>
    </citation>
    <scope>NUCLEOTIDE SEQUENCE [LARGE SCALE GENOMIC DNA]</scope>
    <source>
        <strain evidence="7 8">DSM 28823</strain>
    </source>
</reference>
<evidence type="ECO:0000259" key="6">
    <source>
        <dbReference type="PROSITE" id="PS50263"/>
    </source>
</evidence>
<dbReference type="AlphaFoldDB" id="A0A2T5BX62"/>
<evidence type="ECO:0000256" key="1">
    <source>
        <dbReference type="ARBA" id="ARBA00010613"/>
    </source>
</evidence>
<feature type="domain" description="CN hydrolase" evidence="6">
    <location>
        <begin position="9"/>
        <end position="240"/>
    </location>
</feature>